<dbReference type="PROSITE" id="PS50011">
    <property type="entry name" value="PROTEIN_KINASE_DOM"/>
    <property type="match status" value="1"/>
</dbReference>
<dbReference type="STRING" id="114155.A0A4Q9PCD4"/>
<keyword evidence="2 10" id="KW-0547">Nucleotide-binding</keyword>
<evidence type="ECO:0000256" key="9">
    <source>
        <dbReference type="ARBA" id="ARBA00051693"/>
    </source>
</evidence>
<dbReference type="PROSITE" id="PS00107">
    <property type="entry name" value="PROTEIN_KINASE_ATP"/>
    <property type="match status" value="1"/>
</dbReference>
<dbReference type="Proteomes" id="UP000292082">
    <property type="component" value="Unassembled WGS sequence"/>
</dbReference>
<dbReference type="InterPro" id="IPR017441">
    <property type="entry name" value="Protein_kinase_ATP_BS"/>
</dbReference>
<sequence length="411" mass="44957">MVSAAASIPNLTGTVVHDRYELIQKLGSGSYGVVYKAIDLVDGIFVAVKVMNLAGRTDADRKVIKREIELHHIVGDTKGVVGFTDLVFDAEYCYIVLEFCRGGDLFEHVTEKGSYAGNDELLRKAVLSLVDAVQAIHDAGLYLADFGLATNEKMSTDFGRGTSIYMSPECIGDMTAKQPYNTYLSDIWSLGVVLVNMITGSQPWSKATIQDACFRQFLMDPDFLYKALPFSEEAHAIIQSMFHLDPTKRISLRALRAAILSLDTFFRPMSQRGYVVREHEHPTSELVASGRGLESTTEASEIDIPCAASEPGVRVARNCSAGSAVDGMAQLGFSDSSSCSSSRASSGVSSPEKVITPEGTTTTTISISKAINEWERMMVDACAKEVRGDHDWQNGSVARMLMTQYRERCSF</sequence>
<dbReference type="EC" id="2.7.12.2" evidence="6"/>
<comment type="catalytic activity">
    <reaction evidence="8">
        <text>L-threonyl-[protein] + ATP = O-phospho-L-threonyl-[protein] + ADP + H(+)</text>
        <dbReference type="Rhea" id="RHEA:46608"/>
        <dbReference type="Rhea" id="RHEA-COMP:11060"/>
        <dbReference type="Rhea" id="RHEA-COMP:11605"/>
        <dbReference type="ChEBI" id="CHEBI:15378"/>
        <dbReference type="ChEBI" id="CHEBI:30013"/>
        <dbReference type="ChEBI" id="CHEBI:30616"/>
        <dbReference type="ChEBI" id="CHEBI:61977"/>
        <dbReference type="ChEBI" id="CHEBI:456216"/>
        <dbReference type="EC" id="2.7.12.2"/>
    </reaction>
</comment>
<dbReference type="EMBL" id="ML145252">
    <property type="protein sequence ID" value="TBU52409.1"/>
    <property type="molecule type" value="Genomic_DNA"/>
</dbReference>
<evidence type="ECO:0000256" key="4">
    <source>
        <dbReference type="ARBA" id="ARBA00022840"/>
    </source>
</evidence>
<evidence type="ECO:0000313" key="12">
    <source>
        <dbReference type="EMBL" id="TBU52409.1"/>
    </source>
</evidence>
<evidence type="ECO:0000259" key="11">
    <source>
        <dbReference type="PROSITE" id="PS50011"/>
    </source>
</evidence>
<proteinExistence type="inferred from homology"/>
<comment type="similarity">
    <text evidence="5">Belongs to the protein kinase superfamily. STE Ser/Thr protein kinase family. MAP kinase kinase subfamily.</text>
</comment>
<dbReference type="InterPro" id="IPR011009">
    <property type="entry name" value="Kinase-like_dom_sf"/>
</dbReference>
<dbReference type="SUPFAM" id="SSF56112">
    <property type="entry name" value="Protein kinase-like (PK-like)"/>
    <property type="match status" value="1"/>
</dbReference>
<evidence type="ECO:0000256" key="1">
    <source>
        <dbReference type="ARBA" id="ARBA00022679"/>
    </source>
</evidence>
<evidence type="ECO:0000313" key="13">
    <source>
        <dbReference type="Proteomes" id="UP000292082"/>
    </source>
</evidence>
<comment type="catalytic activity">
    <reaction evidence="9">
        <text>L-tyrosyl-[protein] + ATP = O-phospho-L-tyrosyl-[protein] + ADP + H(+)</text>
        <dbReference type="Rhea" id="RHEA:10596"/>
        <dbReference type="Rhea" id="RHEA-COMP:10136"/>
        <dbReference type="Rhea" id="RHEA-COMP:20101"/>
        <dbReference type="ChEBI" id="CHEBI:15378"/>
        <dbReference type="ChEBI" id="CHEBI:30616"/>
        <dbReference type="ChEBI" id="CHEBI:46858"/>
        <dbReference type="ChEBI" id="CHEBI:61978"/>
        <dbReference type="ChEBI" id="CHEBI:456216"/>
        <dbReference type="EC" id="2.7.12.2"/>
    </reaction>
</comment>
<evidence type="ECO:0000256" key="8">
    <source>
        <dbReference type="ARBA" id="ARBA00049299"/>
    </source>
</evidence>
<keyword evidence="3 12" id="KW-0418">Kinase</keyword>
<gene>
    <name evidence="12" type="ORF">BD310DRAFT_889494</name>
</gene>
<comment type="catalytic activity">
    <reaction evidence="7">
        <text>L-seryl-[protein] + ATP = O-phospho-L-seryl-[protein] + ADP + H(+)</text>
        <dbReference type="Rhea" id="RHEA:17989"/>
        <dbReference type="Rhea" id="RHEA-COMP:9863"/>
        <dbReference type="Rhea" id="RHEA-COMP:11604"/>
        <dbReference type="ChEBI" id="CHEBI:15378"/>
        <dbReference type="ChEBI" id="CHEBI:29999"/>
        <dbReference type="ChEBI" id="CHEBI:30616"/>
        <dbReference type="ChEBI" id="CHEBI:83421"/>
        <dbReference type="ChEBI" id="CHEBI:456216"/>
        <dbReference type="EC" id="2.7.12.2"/>
    </reaction>
</comment>
<keyword evidence="1" id="KW-0808">Transferase</keyword>
<dbReference type="AlphaFoldDB" id="A0A4Q9PCD4"/>
<evidence type="ECO:0000256" key="10">
    <source>
        <dbReference type="PROSITE-ProRule" id="PRU10141"/>
    </source>
</evidence>
<evidence type="ECO:0000256" key="3">
    <source>
        <dbReference type="ARBA" id="ARBA00022777"/>
    </source>
</evidence>
<keyword evidence="13" id="KW-1185">Reference proteome</keyword>
<evidence type="ECO:0000256" key="5">
    <source>
        <dbReference type="ARBA" id="ARBA00038035"/>
    </source>
</evidence>
<feature type="domain" description="Protein kinase" evidence="11">
    <location>
        <begin position="20"/>
        <end position="266"/>
    </location>
</feature>
<dbReference type="Pfam" id="PF00069">
    <property type="entry name" value="Pkinase"/>
    <property type="match status" value="2"/>
</dbReference>
<dbReference type="InterPro" id="IPR000719">
    <property type="entry name" value="Prot_kinase_dom"/>
</dbReference>
<protein>
    <recommendedName>
        <fullName evidence="6">mitogen-activated protein kinase kinase</fullName>
        <ecNumber evidence="6">2.7.12.2</ecNumber>
    </recommendedName>
</protein>
<keyword evidence="4 10" id="KW-0067">ATP-binding</keyword>
<accession>A0A4Q9PCD4</accession>
<dbReference type="GO" id="GO:0005524">
    <property type="term" value="F:ATP binding"/>
    <property type="evidence" value="ECO:0007669"/>
    <property type="project" value="UniProtKB-UniRule"/>
</dbReference>
<reference evidence="12 13" key="1">
    <citation type="submission" date="2019-01" db="EMBL/GenBank/DDBJ databases">
        <title>Draft genome sequences of three monokaryotic isolates of the white-rot basidiomycete fungus Dichomitus squalens.</title>
        <authorList>
            <consortium name="DOE Joint Genome Institute"/>
            <person name="Lopez S.C."/>
            <person name="Andreopoulos B."/>
            <person name="Pangilinan J."/>
            <person name="Lipzen A."/>
            <person name="Riley R."/>
            <person name="Ahrendt S."/>
            <person name="Ng V."/>
            <person name="Barry K."/>
            <person name="Daum C."/>
            <person name="Grigoriev I.V."/>
            <person name="Hilden K.S."/>
            <person name="Makela M.R."/>
            <person name="de Vries R.P."/>
        </authorList>
    </citation>
    <scope>NUCLEOTIDE SEQUENCE [LARGE SCALE GENOMIC DNA]</scope>
    <source>
        <strain evidence="12 13">CBS 464.89</strain>
    </source>
</reference>
<dbReference type="Gene3D" id="1.10.510.10">
    <property type="entry name" value="Transferase(Phosphotransferase) domain 1"/>
    <property type="match status" value="2"/>
</dbReference>
<dbReference type="GO" id="GO:0004708">
    <property type="term" value="F:MAP kinase kinase activity"/>
    <property type="evidence" value="ECO:0007669"/>
    <property type="project" value="UniProtKB-EC"/>
</dbReference>
<name>A0A4Q9PCD4_9APHY</name>
<dbReference type="PANTHER" id="PTHR48013:SF9">
    <property type="entry name" value="DUAL SPECIFICITY MITOGEN-ACTIVATED PROTEIN KINASE KINASE 5"/>
    <property type="match status" value="1"/>
</dbReference>
<evidence type="ECO:0000256" key="2">
    <source>
        <dbReference type="ARBA" id="ARBA00022741"/>
    </source>
</evidence>
<dbReference type="PANTHER" id="PTHR48013">
    <property type="entry name" value="DUAL SPECIFICITY MITOGEN-ACTIVATED PROTEIN KINASE KINASE 5-RELATED"/>
    <property type="match status" value="1"/>
</dbReference>
<evidence type="ECO:0000256" key="7">
    <source>
        <dbReference type="ARBA" id="ARBA00049014"/>
    </source>
</evidence>
<evidence type="ECO:0000256" key="6">
    <source>
        <dbReference type="ARBA" id="ARBA00038999"/>
    </source>
</evidence>
<organism evidence="12 13">
    <name type="scientific">Dichomitus squalens</name>
    <dbReference type="NCBI Taxonomy" id="114155"/>
    <lineage>
        <taxon>Eukaryota</taxon>
        <taxon>Fungi</taxon>
        <taxon>Dikarya</taxon>
        <taxon>Basidiomycota</taxon>
        <taxon>Agaricomycotina</taxon>
        <taxon>Agaricomycetes</taxon>
        <taxon>Polyporales</taxon>
        <taxon>Polyporaceae</taxon>
        <taxon>Dichomitus</taxon>
    </lineage>
</organism>
<feature type="binding site" evidence="10">
    <location>
        <position position="49"/>
    </location>
    <ligand>
        <name>ATP</name>
        <dbReference type="ChEBI" id="CHEBI:30616"/>
    </ligand>
</feature>